<protein>
    <submittedName>
        <fullName evidence="2">Uncharacterized protein</fullName>
    </submittedName>
</protein>
<evidence type="ECO:0000313" key="3">
    <source>
        <dbReference type="Proteomes" id="UP000322545"/>
    </source>
</evidence>
<dbReference type="Proteomes" id="UP000322545">
    <property type="component" value="Unassembled WGS sequence"/>
</dbReference>
<keyword evidence="1" id="KW-1133">Transmembrane helix</keyword>
<keyword evidence="3" id="KW-1185">Reference proteome</keyword>
<accession>A0A1M7J8Z2</accession>
<sequence>MSFVRPEATAALWRWREVLAGGAVLAVGLWWAFGAVGLLHWLGYVIAAAGAVLVAAGVQRGRFRSGQDGPGIVNVVEGQIAYFGPLTGGMVALGELSQVSLDPTGRPPHWILSQPGQPDLAIPLTASGADALFDAFATLPGIRTEHMLAQMKRHGNSPVVIWQKSYPRLH</sequence>
<dbReference type="EMBL" id="FRCB01000008">
    <property type="protein sequence ID" value="SHM49452.1"/>
    <property type="molecule type" value="Genomic_DNA"/>
</dbReference>
<dbReference type="RefSeq" id="WP_149780325.1">
    <property type="nucleotide sequence ID" value="NZ_FRCB01000008.1"/>
</dbReference>
<feature type="transmembrane region" description="Helical" evidence="1">
    <location>
        <begin position="12"/>
        <end position="33"/>
    </location>
</feature>
<proteinExistence type="predicted"/>
<keyword evidence="1" id="KW-0812">Transmembrane</keyword>
<reference evidence="2 3" key="1">
    <citation type="submission" date="2016-11" db="EMBL/GenBank/DDBJ databases">
        <authorList>
            <person name="Varghese N."/>
            <person name="Submissions S."/>
        </authorList>
    </citation>
    <scope>NUCLEOTIDE SEQUENCE [LARGE SCALE GENOMIC DNA]</scope>
    <source>
        <strain evidence="2 3">DSM 28249</strain>
    </source>
</reference>
<evidence type="ECO:0000256" key="1">
    <source>
        <dbReference type="SAM" id="Phobius"/>
    </source>
</evidence>
<keyword evidence="1" id="KW-0472">Membrane</keyword>
<feature type="transmembrane region" description="Helical" evidence="1">
    <location>
        <begin position="39"/>
        <end position="58"/>
    </location>
</feature>
<evidence type="ECO:0000313" key="2">
    <source>
        <dbReference type="EMBL" id="SHM49452.1"/>
    </source>
</evidence>
<name>A0A1M7J8Z2_9RHOB</name>
<gene>
    <name evidence="2" type="ORF">SAMN05443432_10891</name>
</gene>
<dbReference type="AlphaFoldDB" id="A0A1M7J8Z2"/>
<organism evidence="2 3">
    <name type="scientific">Roseovarius litoreus</name>
    <dbReference type="NCBI Taxonomy" id="1155722"/>
    <lineage>
        <taxon>Bacteria</taxon>
        <taxon>Pseudomonadati</taxon>
        <taxon>Pseudomonadota</taxon>
        <taxon>Alphaproteobacteria</taxon>
        <taxon>Rhodobacterales</taxon>
        <taxon>Roseobacteraceae</taxon>
        <taxon>Roseovarius</taxon>
    </lineage>
</organism>